<dbReference type="Gramene" id="TraesCLE_scaffold_132997_01G000300.1">
    <property type="protein sequence ID" value="TraesCLE_scaffold_132997_01G000300.1"/>
    <property type="gene ID" value="TraesCLE_scaffold_132997_01G000300"/>
</dbReference>
<proteinExistence type="predicted"/>
<reference evidence="2" key="2">
    <citation type="submission" date="2018-10" db="UniProtKB">
        <authorList>
            <consortium name="EnsemblPlants"/>
        </authorList>
    </citation>
    <scope>IDENTIFICATION</scope>
</reference>
<evidence type="ECO:0000256" key="1">
    <source>
        <dbReference type="SAM" id="SignalP"/>
    </source>
</evidence>
<dbReference type="Proteomes" id="UP000019116">
    <property type="component" value="Chromosome 2A"/>
</dbReference>
<organism evidence="2">
    <name type="scientific">Triticum aestivum</name>
    <name type="common">Wheat</name>
    <dbReference type="NCBI Taxonomy" id="4565"/>
    <lineage>
        <taxon>Eukaryota</taxon>
        <taxon>Viridiplantae</taxon>
        <taxon>Streptophyta</taxon>
        <taxon>Embryophyta</taxon>
        <taxon>Tracheophyta</taxon>
        <taxon>Spermatophyta</taxon>
        <taxon>Magnoliopsida</taxon>
        <taxon>Liliopsida</taxon>
        <taxon>Poales</taxon>
        <taxon>Poaceae</taxon>
        <taxon>BOP clade</taxon>
        <taxon>Pooideae</taxon>
        <taxon>Triticodae</taxon>
        <taxon>Triticeae</taxon>
        <taxon>Triticinae</taxon>
        <taxon>Triticum</taxon>
    </lineage>
</organism>
<dbReference type="Gramene" id="TraesROB_scaffold_089615_01G000100.1">
    <property type="protein sequence ID" value="TraesROB_scaffold_089615_01G000100.1"/>
    <property type="gene ID" value="TraesROB_scaffold_089615_01G000100"/>
</dbReference>
<dbReference type="Gramene" id="TraesCS2A02G535600.1">
    <property type="protein sequence ID" value="TraesCS2A02G535600.1.cds1"/>
    <property type="gene ID" value="TraesCS2A02G535600"/>
</dbReference>
<keyword evidence="3" id="KW-1185">Reference proteome</keyword>
<dbReference type="OrthoDB" id="691016at2759"/>
<sequence length="73" mass="7820">MASSSPSDRSSRVATCLVLILLVVTLREASATRPLRPADDVKDQAIVDKYAPLLLTMLPRGPAPPLAPSGWHE</sequence>
<dbReference type="EnsemblPlants" id="TraesCS2A02G535600.1">
    <property type="protein sequence ID" value="TraesCS2A02G535600.1.cds1"/>
    <property type="gene ID" value="TraesCS2A02G535600"/>
</dbReference>
<reference evidence="2" key="1">
    <citation type="submission" date="2018-08" db="EMBL/GenBank/DDBJ databases">
        <authorList>
            <person name="Rossello M."/>
        </authorList>
    </citation>
    <scope>NUCLEOTIDE SEQUENCE [LARGE SCALE GENOMIC DNA]</scope>
    <source>
        <strain evidence="2">cv. Chinese Spring</strain>
    </source>
</reference>
<evidence type="ECO:0000313" key="2">
    <source>
        <dbReference type="EnsemblPlants" id="TraesCS2A02G535600.1.cds1"/>
    </source>
</evidence>
<dbReference type="Gramene" id="TraesWEE_scaffold_116429_01G000100.1">
    <property type="protein sequence ID" value="TraesWEE_scaffold_116429_01G000100.1"/>
    <property type="gene ID" value="TraesWEE_scaffold_116429_01G000100"/>
</dbReference>
<feature type="chain" id="PRO_5043171603" evidence="1">
    <location>
        <begin position="32"/>
        <end position="73"/>
    </location>
</feature>
<accession>A0A3B6B8S6</accession>
<name>A0A3B6B8S6_WHEAT</name>
<dbReference type="Gramene" id="TraesCS2A03G1239200.1">
    <property type="protein sequence ID" value="TraesCS2A03G1239200.1.CDS1"/>
    <property type="gene ID" value="TraesCS2A03G1239200"/>
</dbReference>
<evidence type="ECO:0000313" key="3">
    <source>
        <dbReference type="Proteomes" id="UP000019116"/>
    </source>
</evidence>
<keyword evidence="1" id="KW-0732">Signal</keyword>
<feature type="signal peptide" evidence="1">
    <location>
        <begin position="1"/>
        <end position="31"/>
    </location>
</feature>
<dbReference type="AlphaFoldDB" id="A0A3B6B8S6"/>
<protein>
    <submittedName>
        <fullName evidence="2">Uncharacterized protein</fullName>
    </submittedName>
</protein>